<reference evidence="4" key="1">
    <citation type="journal article" date="2020" name="Stud. Mycol.">
        <title>101 Dothideomycetes genomes: a test case for predicting lifestyles and emergence of pathogens.</title>
        <authorList>
            <person name="Haridas S."/>
            <person name="Albert R."/>
            <person name="Binder M."/>
            <person name="Bloem J."/>
            <person name="Labutti K."/>
            <person name="Salamov A."/>
            <person name="Andreopoulos B."/>
            <person name="Baker S."/>
            <person name="Barry K."/>
            <person name="Bills G."/>
            <person name="Bluhm B."/>
            <person name="Cannon C."/>
            <person name="Castanera R."/>
            <person name="Culley D."/>
            <person name="Daum C."/>
            <person name="Ezra D."/>
            <person name="Gonzalez J."/>
            <person name="Henrissat B."/>
            <person name="Kuo A."/>
            <person name="Liang C."/>
            <person name="Lipzen A."/>
            <person name="Lutzoni F."/>
            <person name="Magnuson J."/>
            <person name="Mondo S."/>
            <person name="Nolan M."/>
            <person name="Ohm R."/>
            <person name="Pangilinan J."/>
            <person name="Park H.-J."/>
            <person name="Ramirez L."/>
            <person name="Alfaro M."/>
            <person name="Sun H."/>
            <person name="Tritt A."/>
            <person name="Yoshinaga Y."/>
            <person name="Zwiers L.-H."/>
            <person name="Turgeon B."/>
            <person name="Goodwin S."/>
            <person name="Spatafora J."/>
            <person name="Crous P."/>
            <person name="Grigoriev I."/>
        </authorList>
    </citation>
    <scope>NUCLEOTIDE SEQUENCE</scope>
    <source>
        <strain evidence="4">CBS 133067</strain>
    </source>
</reference>
<dbReference type="SFLD" id="SFLDS00019">
    <property type="entry name" value="Glutathione_Transferase_(cytos"/>
    <property type="match status" value="1"/>
</dbReference>
<dbReference type="InterPro" id="IPR004045">
    <property type="entry name" value="Glutathione_S-Trfase_N"/>
</dbReference>
<dbReference type="InterPro" id="IPR036282">
    <property type="entry name" value="Glutathione-S-Trfase_C_sf"/>
</dbReference>
<dbReference type="InterPro" id="IPR010987">
    <property type="entry name" value="Glutathione-S-Trfase_C-like"/>
</dbReference>
<comment type="similarity">
    <text evidence="1">Belongs to the GST superfamily.</text>
</comment>
<dbReference type="Proteomes" id="UP000799772">
    <property type="component" value="Unassembled WGS sequence"/>
</dbReference>
<dbReference type="InterPro" id="IPR040079">
    <property type="entry name" value="Glutathione_S-Trfase"/>
</dbReference>
<keyword evidence="5" id="KW-1185">Reference proteome</keyword>
<protein>
    <submittedName>
        <fullName evidence="4">Glutathione S-transferase</fullName>
    </submittedName>
</protein>
<dbReference type="CDD" id="cd03048">
    <property type="entry name" value="GST_N_Ure2p_like"/>
    <property type="match status" value="1"/>
</dbReference>
<feature type="domain" description="GST N-terminal" evidence="2">
    <location>
        <begin position="7"/>
        <end position="94"/>
    </location>
</feature>
<dbReference type="PANTHER" id="PTHR44051">
    <property type="entry name" value="GLUTATHIONE S-TRANSFERASE-RELATED"/>
    <property type="match status" value="1"/>
</dbReference>
<dbReference type="SUPFAM" id="SSF47616">
    <property type="entry name" value="GST C-terminal domain-like"/>
    <property type="match status" value="1"/>
</dbReference>
<dbReference type="EMBL" id="ML978125">
    <property type="protein sequence ID" value="KAF2099710.1"/>
    <property type="molecule type" value="Genomic_DNA"/>
</dbReference>
<evidence type="ECO:0000256" key="1">
    <source>
        <dbReference type="ARBA" id="ARBA00007409"/>
    </source>
</evidence>
<comment type="caution">
    <text evidence="4">The sequence shown here is derived from an EMBL/GenBank/DDBJ whole genome shotgun (WGS) entry which is preliminary data.</text>
</comment>
<gene>
    <name evidence="4" type="ORF">NA57DRAFT_75214</name>
</gene>
<dbReference type="PROSITE" id="PS50405">
    <property type="entry name" value="GST_CTER"/>
    <property type="match status" value="1"/>
</dbReference>
<proteinExistence type="inferred from homology"/>
<evidence type="ECO:0000313" key="4">
    <source>
        <dbReference type="EMBL" id="KAF2099710.1"/>
    </source>
</evidence>
<evidence type="ECO:0000259" key="3">
    <source>
        <dbReference type="PROSITE" id="PS50405"/>
    </source>
</evidence>
<dbReference type="Gene3D" id="1.20.1050.10">
    <property type="match status" value="1"/>
</dbReference>
<dbReference type="OrthoDB" id="2789670at2759"/>
<dbReference type="SFLD" id="SFLDG01151">
    <property type="entry name" value="Main.2:_Nu-like"/>
    <property type="match status" value="1"/>
</dbReference>
<organism evidence="4 5">
    <name type="scientific">Rhizodiscina lignyota</name>
    <dbReference type="NCBI Taxonomy" id="1504668"/>
    <lineage>
        <taxon>Eukaryota</taxon>
        <taxon>Fungi</taxon>
        <taxon>Dikarya</taxon>
        <taxon>Ascomycota</taxon>
        <taxon>Pezizomycotina</taxon>
        <taxon>Dothideomycetes</taxon>
        <taxon>Pleosporomycetidae</taxon>
        <taxon>Aulographales</taxon>
        <taxon>Rhizodiscinaceae</taxon>
        <taxon>Rhizodiscina</taxon>
    </lineage>
</organism>
<dbReference type="InterPro" id="IPR036249">
    <property type="entry name" value="Thioredoxin-like_sf"/>
</dbReference>
<sequence length="266" mass="30392">MASGDSTTELTLYIAPLVNPYKLTMVAEELGIPYTTKIIDVQKGEHKSEWFTKNINANGKLPALSHKRSNGKEIVVWESGACLQYLADQFDPEHRLSYPRDTQEYYSTVSWLSWQVSGLGPMLGQSVHFLRYAYEEDLYGIRRYVAQSRMHFSVMEAHLKDKGTPYLVGDKCTIADIACFTWVIAAWYCGITIDEYPTVKAWRDRITAREAVQRGLDVPAPFFASDENTKDPDTKEMRVMIQKTTSEWLKADVENWYKAPGAGYME</sequence>
<dbReference type="Pfam" id="PF02798">
    <property type="entry name" value="GST_N"/>
    <property type="match status" value="1"/>
</dbReference>
<evidence type="ECO:0000313" key="5">
    <source>
        <dbReference type="Proteomes" id="UP000799772"/>
    </source>
</evidence>
<name>A0A9P4IDQ5_9PEZI</name>
<dbReference type="InterPro" id="IPR004046">
    <property type="entry name" value="GST_C"/>
</dbReference>
<dbReference type="AlphaFoldDB" id="A0A9P4IDQ5"/>
<evidence type="ECO:0000259" key="2">
    <source>
        <dbReference type="PROSITE" id="PS50404"/>
    </source>
</evidence>
<dbReference type="SFLD" id="SFLDG00358">
    <property type="entry name" value="Main_(cytGST)"/>
    <property type="match status" value="1"/>
</dbReference>
<dbReference type="Pfam" id="PF14497">
    <property type="entry name" value="GST_C_3"/>
    <property type="match status" value="1"/>
</dbReference>
<dbReference type="Gene3D" id="3.40.30.10">
    <property type="entry name" value="Glutaredoxin"/>
    <property type="match status" value="1"/>
</dbReference>
<dbReference type="SUPFAM" id="SSF52833">
    <property type="entry name" value="Thioredoxin-like"/>
    <property type="match status" value="1"/>
</dbReference>
<accession>A0A9P4IDQ5</accession>
<dbReference type="PANTHER" id="PTHR44051:SF8">
    <property type="entry name" value="GLUTATHIONE S-TRANSFERASE GSTA"/>
    <property type="match status" value="1"/>
</dbReference>
<feature type="domain" description="GST C-terminal" evidence="3">
    <location>
        <begin position="101"/>
        <end position="223"/>
    </location>
</feature>
<dbReference type="PROSITE" id="PS50404">
    <property type="entry name" value="GST_NTER"/>
    <property type="match status" value="1"/>
</dbReference>